<sequence>MFLLDLVDYAGQNISVRRSAGDVNKEDMTVGATAEAAATNGSVAKLGFVSGQGVQEFGWDEDVDDELRLAIEAVTGGELEDEESTDVADAVLLWWREEDGDLVDALVDALTNLADRGFIVLMTPKAGREGHVDASDVEEAALTAGLHTSGTVNACADWAGTRLVAPKSARR</sequence>
<dbReference type="AlphaFoldDB" id="A0A542ZHS3"/>
<protein>
    <submittedName>
        <fullName evidence="1">DUF3052 family protein</fullName>
    </submittedName>
</protein>
<reference evidence="1 2" key="1">
    <citation type="submission" date="2019-06" db="EMBL/GenBank/DDBJ databases">
        <title>Sequencing the genomes of 1000 actinobacteria strains.</title>
        <authorList>
            <person name="Klenk H.-P."/>
        </authorList>
    </citation>
    <scope>NUCLEOTIDE SEQUENCE [LARGE SCALE GENOMIC DNA]</scope>
    <source>
        <strain evidence="1 2">DSM 18082</strain>
    </source>
</reference>
<evidence type="ECO:0000313" key="1">
    <source>
        <dbReference type="EMBL" id="TQL59907.1"/>
    </source>
</evidence>
<name>A0A542ZHS3_9MICO</name>
<dbReference type="InterPro" id="IPR021412">
    <property type="entry name" value="DUF3052"/>
</dbReference>
<dbReference type="Proteomes" id="UP000319514">
    <property type="component" value="Unassembled WGS sequence"/>
</dbReference>
<evidence type="ECO:0000313" key="2">
    <source>
        <dbReference type="Proteomes" id="UP000319514"/>
    </source>
</evidence>
<dbReference type="Pfam" id="PF11253">
    <property type="entry name" value="DUF3052"/>
    <property type="match status" value="1"/>
</dbReference>
<keyword evidence="2" id="KW-1185">Reference proteome</keyword>
<accession>A0A542ZHS3</accession>
<organism evidence="1 2">
    <name type="scientific">Oryzihumus leptocrescens</name>
    <dbReference type="NCBI Taxonomy" id="297536"/>
    <lineage>
        <taxon>Bacteria</taxon>
        <taxon>Bacillati</taxon>
        <taxon>Actinomycetota</taxon>
        <taxon>Actinomycetes</taxon>
        <taxon>Micrococcales</taxon>
        <taxon>Intrasporangiaceae</taxon>
        <taxon>Oryzihumus</taxon>
    </lineage>
</organism>
<dbReference type="EMBL" id="VFOQ01000001">
    <property type="protein sequence ID" value="TQL59907.1"/>
    <property type="molecule type" value="Genomic_DNA"/>
</dbReference>
<gene>
    <name evidence="1" type="ORF">FB474_1278</name>
</gene>
<comment type="caution">
    <text evidence="1">The sequence shown here is derived from an EMBL/GenBank/DDBJ whole genome shotgun (WGS) entry which is preliminary data.</text>
</comment>
<proteinExistence type="predicted"/>